<feature type="compositionally biased region" description="Pro residues" evidence="2">
    <location>
        <begin position="1"/>
        <end position="10"/>
    </location>
</feature>
<feature type="compositionally biased region" description="Low complexity" evidence="2">
    <location>
        <begin position="354"/>
        <end position="363"/>
    </location>
</feature>
<evidence type="ECO:0000256" key="1">
    <source>
        <dbReference type="ARBA" id="ARBA00038283"/>
    </source>
</evidence>
<dbReference type="GO" id="GO:0006270">
    <property type="term" value="P:DNA replication initiation"/>
    <property type="evidence" value="ECO:0007669"/>
    <property type="project" value="InterPro"/>
</dbReference>
<dbReference type="InterPro" id="IPR036390">
    <property type="entry name" value="WH_DNA-bd_sf"/>
</dbReference>
<dbReference type="InterPro" id="IPR000525">
    <property type="entry name" value="Initiator_Rep_WH1"/>
</dbReference>
<accession>A0A437RAT6</accession>
<name>A0A437RAT6_9BURK</name>
<reference evidence="4 5" key="1">
    <citation type="submission" date="2019-01" db="EMBL/GenBank/DDBJ databases">
        <authorList>
            <person name="Chen W.-M."/>
        </authorList>
    </citation>
    <scope>NUCLEOTIDE SEQUENCE [LARGE SCALE GENOMIC DNA]</scope>
    <source>
        <strain evidence="4 5">KYPY4</strain>
    </source>
</reference>
<dbReference type="EMBL" id="SACR01000006">
    <property type="protein sequence ID" value="RVU43910.1"/>
    <property type="molecule type" value="Genomic_DNA"/>
</dbReference>
<protein>
    <submittedName>
        <fullName evidence="4">RepB family plasmid replication initiator protein</fullName>
    </submittedName>
</protein>
<proteinExistence type="inferred from homology"/>
<evidence type="ECO:0000313" key="4">
    <source>
        <dbReference type="EMBL" id="RVU43910.1"/>
    </source>
</evidence>
<comment type="similarity">
    <text evidence="1">Belongs to the initiator RepB protein family.</text>
</comment>
<evidence type="ECO:0000313" key="5">
    <source>
        <dbReference type="Proteomes" id="UP000285575"/>
    </source>
</evidence>
<evidence type="ECO:0000256" key="2">
    <source>
        <dbReference type="SAM" id="MobiDB-lite"/>
    </source>
</evidence>
<feature type="compositionally biased region" description="Low complexity" evidence="2">
    <location>
        <begin position="11"/>
        <end position="28"/>
    </location>
</feature>
<dbReference type="Pfam" id="PF21205">
    <property type="entry name" value="Rep3_C"/>
    <property type="match status" value="1"/>
</dbReference>
<feature type="region of interest" description="Disordered" evidence="2">
    <location>
        <begin position="1"/>
        <end position="29"/>
    </location>
</feature>
<keyword evidence="5" id="KW-1185">Reference proteome</keyword>
<dbReference type="GO" id="GO:0003887">
    <property type="term" value="F:DNA-directed DNA polymerase activity"/>
    <property type="evidence" value="ECO:0007669"/>
    <property type="project" value="InterPro"/>
</dbReference>
<dbReference type="Pfam" id="PF01051">
    <property type="entry name" value="Rep3_N"/>
    <property type="match status" value="1"/>
</dbReference>
<evidence type="ECO:0000259" key="3">
    <source>
        <dbReference type="Pfam" id="PF01051"/>
    </source>
</evidence>
<gene>
    <name evidence="4" type="ORF">EOE66_19855</name>
</gene>
<dbReference type="AlphaFoldDB" id="A0A437RAT6"/>
<dbReference type="SUPFAM" id="SSF46785">
    <property type="entry name" value="Winged helix' DNA-binding domain"/>
    <property type="match status" value="1"/>
</dbReference>
<feature type="region of interest" description="Disordered" evidence="2">
    <location>
        <begin position="343"/>
        <end position="379"/>
    </location>
</feature>
<dbReference type="Gene3D" id="1.10.10.10">
    <property type="entry name" value="Winged helix-like DNA-binding domain superfamily/Winged helix DNA-binding domain"/>
    <property type="match status" value="1"/>
</dbReference>
<sequence>MNARLPPPAPSEAENAAPPRPRGLAAAGKPDDPALLLKAVNTLAIVPKSARITTLGRKTYNVLLYQAQEQGLEHDVFRAPLDTLIKGLEFDSHDHALIKKHLRAMVSTTVEWQSPTTGEGSTWNVSGLLAHAKLSKEGGQVWVEWSYAVNLKQELLEPTVFARLRLEIISQLRSHAGVALYEICTRYKDIGRTARQAWRWWYPVLSGNPPSDKLAKLEYRIFKRDTLKPAIAEVSAITDIEVELVEHKQGRFIDEIQFRIAPKRQASLALTRPPQPVDLALVARAQRLGLGDEAAEDMVAVHGEDAFRAGLDSLERRMASSYPEPLRDPTRYLRALMPGEAARAQKRSAELEAEAASEAQAAGAGQGGRAEAPSPAARDLQAKRQARWLAEWTRRRHEQCAADIEALSTEAQRELEASLMAALQARKAHPSLTKRLAASGWQHPMVRHEMLRHFGAASYGPGWDQPSAEQLLAIAAEMGADKAGEER</sequence>
<comment type="caution">
    <text evidence="4">The sequence shown here is derived from an EMBL/GenBank/DDBJ whole genome shotgun (WGS) entry which is preliminary data.</text>
</comment>
<dbReference type="Proteomes" id="UP000285575">
    <property type="component" value="Unassembled WGS sequence"/>
</dbReference>
<dbReference type="InterPro" id="IPR036388">
    <property type="entry name" value="WH-like_DNA-bd_sf"/>
</dbReference>
<organism evidence="4 5">
    <name type="scientific">Rubrivivax rivuli</name>
    <dbReference type="NCBI Taxonomy" id="1862385"/>
    <lineage>
        <taxon>Bacteria</taxon>
        <taxon>Pseudomonadati</taxon>
        <taxon>Pseudomonadota</taxon>
        <taxon>Betaproteobacteria</taxon>
        <taxon>Burkholderiales</taxon>
        <taxon>Sphaerotilaceae</taxon>
        <taxon>Rubrivivax</taxon>
    </lineage>
</organism>
<feature type="domain" description="Initiator Rep protein WH1" evidence="3">
    <location>
        <begin position="50"/>
        <end position="184"/>
    </location>
</feature>